<dbReference type="InterPro" id="IPR012337">
    <property type="entry name" value="RNaseH-like_sf"/>
</dbReference>
<sequence length="169" mass="19353">MDILGPFPISPGQVKFLLVAIDYFTKWIEAQPLAKITSDKALKKKLTEAKGRWAKLIPKILWSYNTTPQSTTKESPFHLVYGAKYEEHMLTKLRQKSMQQAMKRQYDKKVKRRTFEEGDLVLRQLEDIRKPPGHGKLPATWEGPLRIAKVVGKGAYCLETLNETALPNT</sequence>
<dbReference type="InterPro" id="IPR050951">
    <property type="entry name" value="Retrovirus_Pol_polyprotein"/>
</dbReference>
<dbReference type="InterPro" id="IPR036397">
    <property type="entry name" value="RNaseH_sf"/>
</dbReference>
<dbReference type="OrthoDB" id="1433117at2759"/>
<dbReference type="GO" id="GO:0003676">
    <property type="term" value="F:nucleic acid binding"/>
    <property type="evidence" value="ECO:0007669"/>
    <property type="project" value="InterPro"/>
</dbReference>
<name>A0A6P4DK62_ARADU</name>
<dbReference type="AlphaFoldDB" id="A0A6P4DK62"/>
<reference evidence="1" key="1">
    <citation type="journal article" date="2016" name="Nat. Genet.">
        <title>The genome sequences of Arachis duranensis and Arachis ipaensis, the diploid ancestors of cultivated peanut.</title>
        <authorList>
            <person name="Bertioli D.J."/>
            <person name="Cannon S.B."/>
            <person name="Froenicke L."/>
            <person name="Huang G."/>
            <person name="Farmer A.D."/>
            <person name="Cannon E.K."/>
            <person name="Liu X."/>
            <person name="Gao D."/>
            <person name="Clevenger J."/>
            <person name="Dash S."/>
            <person name="Ren L."/>
            <person name="Moretzsohn M.C."/>
            <person name="Shirasawa K."/>
            <person name="Huang W."/>
            <person name="Vidigal B."/>
            <person name="Abernathy B."/>
            <person name="Chu Y."/>
            <person name="Niederhuth C.E."/>
            <person name="Umale P."/>
            <person name="Araujo A.C."/>
            <person name="Kozik A."/>
            <person name="Kim K.D."/>
            <person name="Burow M.D."/>
            <person name="Varshney R.K."/>
            <person name="Wang X."/>
            <person name="Zhang X."/>
            <person name="Barkley N."/>
            <person name="Guimaraes P.M."/>
            <person name="Isobe S."/>
            <person name="Guo B."/>
            <person name="Liao B."/>
            <person name="Stalker H.T."/>
            <person name="Schmitz R.J."/>
            <person name="Scheffler B.E."/>
            <person name="Leal-Bertioli S.C."/>
            <person name="Xun X."/>
            <person name="Jackson S.A."/>
            <person name="Michelmore R."/>
            <person name="Ozias-Akins P."/>
        </authorList>
    </citation>
    <scope>NUCLEOTIDE SEQUENCE [LARGE SCALE GENOMIC DNA]</scope>
    <source>
        <strain evidence="1">cv. V14167</strain>
    </source>
</reference>
<accession>A0A6P4DK62</accession>
<proteinExistence type="predicted"/>
<keyword evidence="1" id="KW-1185">Reference proteome</keyword>
<dbReference type="Gene3D" id="3.30.420.10">
    <property type="entry name" value="Ribonuclease H-like superfamily/Ribonuclease H"/>
    <property type="match status" value="2"/>
</dbReference>
<dbReference type="Proteomes" id="UP000515211">
    <property type="component" value="Chromosome 6"/>
</dbReference>
<evidence type="ECO:0000313" key="1">
    <source>
        <dbReference type="Proteomes" id="UP000515211"/>
    </source>
</evidence>
<organism evidence="1 2">
    <name type="scientific">Arachis duranensis</name>
    <name type="common">Wild peanut</name>
    <dbReference type="NCBI Taxonomy" id="130453"/>
    <lineage>
        <taxon>Eukaryota</taxon>
        <taxon>Viridiplantae</taxon>
        <taxon>Streptophyta</taxon>
        <taxon>Embryophyta</taxon>
        <taxon>Tracheophyta</taxon>
        <taxon>Spermatophyta</taxon>
        <taxon>Magnoliopsida</taxon>
        <taxon>eudicotyledons</taxon>
        <taxon>Gunneridae</taxon>
        <taxon>Pentapetalae</taxon>
        <taxon>rosids</taxon>
        <taxon>fabids</taxon>
        <taxon>Fabales</taxon>
        <taxon>Fabaceae</taxon>
        <taxon>Papilionoideae</taxon>
        <taxon>50 kb inversion clade</taxon>
        <taxon>dalbergioids sensu lato</taxon>
        <taxon>Dalbergieae</taxon>
        <taxon>Pterocarpus clade</taxon>
        <taxon>Arachis</taxon>
    </lineage>
</organism>
<dbReference type="KEGG" id="adu:107493066"/>
<reference evidence="2" key="2">
    <citation type="submission" date="2025-08" db="UniProtKB">
        <authorList>
            <consortium name="RefSeq"/>
        </authorList>
    </citation>
    <scope>IDENTIFICATION</scope>
    <source>
        <tissue evidence="2">Whole plant</tissue>
    </source>
</reference>
<dbReference type="SUPFAM" id="SSF53098">
    <property type="entry name" value="Ribonuclease H-like"/>
    <property type="match status" value="1"/>
</dbReference>
<dbReference type="RefSeq" id="XP_015969628.1">
    <property type="nucleotide sequence ID" value="XM_016114142.1"/>
</dbReference>
<dbReference type="GeneID" id="107493066"/>
<evidence type="ECO:0000313" key="2">
    <source>
        <dbReference type="RefSeq" id="XP_015969628.1"/>
    </source>
</evidence>
<dbReference type="PANTHER" id="PTHR37984:SF5">
    <property type="entry name" value="PROTEIN NYNRIN-LIKE"/>
    <property type="match status" value="1"/>
</dbReference>
<dbReference type="PANTHER" id="PTHR37984">
    <property type="entry name" value="PROTEIN CBG26694"/>
    <property type="match status" value="1"/>
</dbReference>
<gene>
    <name evidence="2" type="primary">LOC107493066</name>
</gene>
<protein>
    <submittedName>
        <fullName evidence="2">Uncharacterized protein LOC107493066</fullName>
    </submittedName>
</protein>